<dbReference type="SUPFAM" id="SSF50630">
    <property type="entry name" value="Acid proteases"/>
    <property type="match status" value="1"/>
</dbReference>
<feature type="domain" description="Peptidase A2" evidence="3">
    <location>
        <begin position="302"/>
        <end position="381"/>
    </location>
</feature>
<feature type="compositionally biased region" description="Basic and acidic residues" evidence="2">
    <location>
        <begin position="204"/>
        <end position="218"/>
    </location>
</feature>
<evidence type="ECO:0000313" key="4">
    <source>
        <dbReference type="EMBL" id="KAJ8319508.1"/>
    </source>
</evidence>
<feature type="compositionally biased region" description="Acidic residues" evidence="2">
    <location>
        <begin position="158"/>
        <end position="168"/>
    </location>
</feature>
<evidence type="ECO:0000256" key="2">
    <source>
        <dbReference type="SAM" id="MobiDB-lite"/>
    </source>
</evidence>
<feature type="region of interest" description="Disordered" evidence="2">
    <location>
        <begin position="190"/>
        <end position="228"/>
    </location>
</feature>
<evidence type="ECO:0000259" key="3">
    <source>
        <dbReference type="PROSITE" id="PS50175"/>
    </source>
</evidence>
<feature type="compositionally biased region" description="Basic residues" evidence="2">
    <location>
        <begin position="1"/>
        <end position="11"/>
    </location>
</feature>
<comment type="caution">
    <text evidence="4">The sequence shown here is derived from an EMBL/GenBank/DDBJ whole genome shotgun (WGS) entry which is preliminary data.</text>
</comment>
<protein>
    <recommendedName>
        <fullName evidence="3">Peptidase A2 domain-containing protein</fullName>
    </recommendedName>
</protein>
<evidence type="ECO:0000313" key="5">
    <source>
        <dbReference type="Proteomes" id="UP001217089"/>
    </source>
</evidence>
<gene>
    <name evidence="4" type="ORF">KUTeg_004599</name>
</gene>
<dbReference type="PROSITE" id="PS00141">
    <property type="entry name" value="ASP_PROTEASE"/>
    <property type="match status" value="1"/>
</dbReference>
<accession>A0ABQ9FQH8</accession>
<dbReference type="EMBL" id="JARBDR010000214">
    <property type="protein sequence ID" value="KAJ8319508.1"/>
    <property type="molecule type" value="Genomic_DNA"/>
</dbReference>
<proteinExistence type="predicted"/>
<feature type="region of interest" description="Disordered" evidence="2">
    <location>
        <begin position="1"/>
        <end position="37"/>
    </location>
</feature>
<keyword evidence="5" id="KW-1185">Reference proteome</keyword>
<dbReference type="Pfam" id="PF13650">
    <property type="entry name" value="Asp_protease_2"/>
    <property type="match status" value="1"/>
</dbReference>
<dbReference type="InterPro" id="IPR001995">
    <property type="entry name" value="Peptidase_A2_cat"/>
</dbReference>
<sequence>MTRRSRRLKEKRQKDYEAEFEDADHVGDTATKSPVLAEQPVNTNDTTDITIVRSSLSKGVNTELEMDVPMQEHGIAQNHCSNAESMGSLQHTPFRCSSMSHVEDSNTAPVTKMLETLNQTMMILGEKIEISNQRMAEQVSQKLSSDKKVRRSKHECDSWSDDTDADDDTDAMLCLQTRQVTRRRMKGCQVKEVRFKNSNTKSNSKKETANDRKADQKQDNPSSCTTENKSEINEVELLKKEIGVNSTGWVKAHALIESKTDNDQDKIPRINDNEPNDISIVRRRKPKDDGVYVEGSVEGVKIIFTADTGATKSVISDRVYKRISEECRPKLTPTVKLSGPGGDPLKELGKARFNFELDNFKLSEDLIVAEIADDGLLGEDVLQNHSLGPADILLSKGIIRLGGNEINCMQIGIQNKTRKVTVADHIDIPGYSEAVIDVFVEDGDEELDVDENMIIEPVANLSERYSIIMGRVVVDTRNNATVKVRVMNLYPNMVSINQDAVKGQAETCTILSELCKEEYEGENGNIQCIKQIRTTFTATYLQRTHANSSRHNIRKWR</sequence>
<dbReference type="Gene3D" id="2.40.70.10">
    <property type="entry name" value="Acid Proteases"/>
    <property type="match status" value="1"/>
</dbReference>
<organism evidence="4 5">
    <name type="scientific">Tegillarca granosa</name>
    <name type="common">Malaysian cockle</name>
    <name type="synonym">Anadara granosa</name>
    <dbReference type="NCBI Taxonomy" id="220873"/>
    <lineage>
        <taxon>Eukaryota</taxon>
        <taxon>Metazoa</taxon>
        <taxon>Spiralia</taxon>
        <taxon>Lophotrochozoa</taxon>
        <taxon>Mollusca</taxon>
        <taxon>Bivalvia</taxon>
        <taxon>Autobranchia</taxon>
        <taxon>Pteriomorphia</taxon>
        <taxon>Arcoida</taxon>
        <taxon>Arcoidea</taxon>
        <taxon>Arcidae</taxon>
        <taxon>Tegillarca</taxon>
    </lineage>
</organism>
<feature type="compositionally biased region" description="Basic and acidic residues" evidence="2">
    <location>
        <begin position="12"/>
        <end position="27"/>
    </location>
</feature>
<feature type="region of interest" description="Disordered" evidence="2">
    <location>
        <begin position="139"/>
        <end position="168"/>
    </location>
</feature>
<evidence type="ECO:0000256" key="1">
    <source>
        <dbReference type="ARBA" id="ARBA00022801"/>
    </source>
</evidence>
<dbReference type="InterPro" id="IPR021109">
    <property type="entry name" value="Peptidase_aspartic_dom_sf"/>
</dbReference>
<name>A0ABQ9FQH8_TEGGR</name>
<keyword evidence="1" id="KW-0378">Hydrolase</keyword>
<dbReference type="PROSITE" id="PS50175">
    <property type="entry name" value="ASP_PROT_RETROV"/>
    <property type="match status" value="1"/>
</dbReference>
<dbReference type="InterPro" id="IPR001969">
    <property type="entry name" value="Aspartic_peptidase_AS"/>
</dbReference>
<dbReference type="Proteomes" id="UP001217089">
    <property type="component" value="Unassembled WGS sequence"/>
</dbReference>
<reference evidence="4 5" key="1">
    <citation type="submission" date="2022-12" db="EMBL/GenBank/DDBJ databases">
        <title>Chromosome-level genome of Tegillarca granosa.</title>
        <authorList>
            <person name="Kim J."/>
        </authorList>
    </citation>
    <scope>NUCLEOTIDE SEQUENCE [LARGE SCALE GENOMIC DNA]</scope>
    <source>
        <strain evidence="4">Teg-2019</strain>
        <tissue evidence="4">Adductor muscle</tissue>
    </source>
</reference>